<evidence type="ECO:0000313" key="2">
    <source>
        <dbReference type="Proteomes" id="UP000314294"/>
    </source>
</evidence>
<organism evidence="1 2">
    <name type="scientific">Liparis tanakae</name>
    <name type="common">Tanaka's snailfish</name>
    <dbReference type="NCBI Taxonomy" id="230148"/>
    <lineage>
        <taxon>Eukaryota</taxon>
        <taxon>Metazoa</taxon>
        <taxon>Chordata</taxon>
        <taxon>Craniata</taxon>
        <taxon>Vertebrata</taxon>
        <taxon>Euteleostomi</taxon>
        <taxon>Actinopterygii</taxon>
        <taxon>Neopterygii</taxon>
        <taxon>Teleostei</taxon>
        <taxon>Neoteleostei</taxon>
        <taxon>Acanthomorphata</taxon>
        <taxon>Eupercaria</taxon>
        <taxon>Perciformes</taxon>
        <taxon>Cottioidei</taxon>
        <taxon>Cottales</taxon>
        <taxon>Liparidae</taxon>
        <taxon>Liparis</taxon>
    </lineage>
</organism>
<name>A0A4Z2EUW0_9TELE</name>
<reference evidence="1 2" key="1">
    <citation type="submission" date="2019-03" db="EMBL/GenBank/DDBJ databases">
        <title>First draft genome of Liparis tanakae, snailfish: a comprehensive survey of snailfish specific genes.</title>
        <authorList>
            <person name="Kim W."/>
            <person name="Song I."/>
            <person name="Jeong J.-H."/>
            <person name="Kim D."/>
            <person name="Kim S."/>
            <person name="Ryu S."/>
            <person name="Song J.Y."/>
            <person name="Lee S.K."/>
        </authorList>
    </citation>
    <scope>NUCLEOTIDE SEQUENCE [LARGE SCALE GENOMIC DNA]</scope>
    <source>
        <tissue evidence="1">Muscle</tissue>
    </source>
</reference>
<gene>
    <name evidence="1" type="ORF">EYF80_057798</name>
</gene>
<accession>A0A4Z2EUW0</accession>
<sequence>MLTREHFLSEAAGFFTWAGVAPWRTAGVEADARKTGRNSCADSVVLEVFFLLVFLSQWEHSVSDEMSKRGGAYERRWLPGHGVGTRRFLFQRRLIPIGFLWPIAIGPQGRGGIVLSCDWAQLAICVTEPRPQELLQL</sequence>
<protein>
    <submittedName>
        <fullName evidence="1">Uncharacterized protein</fullName>
    </submittedName>
</protein>
<proteinExistence type="predicted"/>
<dbReference type="Proteomes" id="UP000314294">
    <property type="component" value="Unassembled WGS sequence"/>
</dbReference>
<keyword evidence="2" id="KW-1185">Reference proteome</keyword>
<evidence type="ECO:0000313" key="1">
    <source>
        <dbReference type="EMBL" id="TNN32042.1"/>
    </source>
</evidence>
<comment type="caution">
    <text evidence="1">The sequence shown here is derived from an EMBL/GenBank/DDBJ whole genome shotgun (WGS) entry which is preliminary data.</text>
</comment>
<dbReference type="AlphaFoldDB" id="A0A4Z2EUW0"/>
<dbReference type="EMBL" id="SRLO01002967">
    <property type="protein sequence ID" value="TNN32042.1"/>
    <property type="molecule type" value="Genomic_DNA"/>
</dbReference>